<accession>A0A2T4YS21</accession>
<evidence type="ECO:0000256" key="8">
    <source>
        <dbReference type="SAM" id="SignalP"/>
    </source>
</evidence>
<feature type="signal peptide" evidence="8">
    <location>
        <begin position="1"/>
        <end position="27"/>
    </location>
</feature>
<dbReference type="OrthoDB" id="9789368at2"/>
<dbReference type="GO" id="GO:0015562">
    <property type="term" value="F:efflux transmembrane transporter activity"/>
    <property type="evidence" value="ECO:0007669"/>
    <property type="project" value="InterPro"/>
</dbReference>
<evidence type="ECO:0000256" key="4">
    <source>
        <dbReference type="ARBA" id="ARBA00022452"/>
    </source>
</evidence>
<keyword evidence="5" id="KW-0812">Transmembrane</keyword>
<keyword evidence="4" id="KW-1134">Transmembrane beta strand</keyword>
<feature type="chain" id="PRO_5015650027" evidence="8">
    <location>
        <begin position="28"/>
        <end position="479"/>
    </location>
</feature>
<comment type="caution">
    <text evidence="9">The sequence shown here is derived from an EMBL/GenBank/DDBJ whole genome shotgun (WGS) entry which is preliminary data.</text>
</comment>
<dbReference type="PANTHER" id="PTHR30026:SF22">
    <property type="entry name" value="OUTER MEMBRANE EFFLUX PROTEIN"/>
    <property type="match status" value="1"/>
</dbReference>
<gene>
    <name evidence="9" type="ORF">C8P69_1312</name>
</gene>
<dbReference type="Gene3D" id="1.20.1600.10">
    <property type="entry name" value="Outer membrane efflux proteins (OEP)"/>
    <property type="match status" value="1"/>
</dbReference>
<keyword evidence="7" id="KW-0998">Cell outer membrane</keyword>
<comment type="similarity">
    <text evidence="2">Belongs to the outer membrane factor (OMF) (TC 1.B.17) family.</text>
</comment>
<evidence type="ECO:0000256" key="3">
    <source>
        <dbReference type="ARBA" id="ARBA00022448"/>
    </source>
</evidence>
<keyword evidence="6" id="KW-0472">Membrane</keyword>
<dbReference type="NCBIfam" id="TIGR01844">
    <property type="entry name" value="type_I_sec_TolC"/>
    <property type="match status" value="1"/>
</dbReference>
<dbReference type="EMBL" id="PZZL01000031">
    <property type="protein sequence ID" value="PTM46313.1"/>
    <property type="molecule type" value="Genomic_DNA"/>
</dbReference>
<evidence type="ECO:0000313" key="9">
    <source>
        <dbReference type="EMBL" id="PTM46313.1"/>
    </source>
</evidence>
<dbReference type="Proteomes" id="UP000241808">
    <property type="component" value="Unassembled WGS sequence"/>
</dbReference>
<evidence type="ECO:0000256" key="7">
    <source>
        <dbReference type="ARBA" id="ARBA00023237"/>
    </source>
</evidence>
<keyword evidence="8" id="KW-0732">Signal</keyword>
<keyword evidence="3" id="KW-0813">Transport</keyword>
<reference evidence="9 10" key="1">
    <citation type="submission" date="2018-04" db="EMBL/GenBank/DDBJ databases">
        <title>Genomic Encyclopedia of Archaeal and Bacterial Type Strains, Phase II (KMG-II): from individual species to whole genera.</title>
        <authorList>
            <person name="Goeker M."/>
        </authorList>
    </citation>
    <scope>NUCLEOTIDE SEQUENCE [LARGE SCALE GENOMIC DNA]</scope>
    <source>
        <strain evidence="9 10">DSM 25521</strain>
    </source>
</reference>
<dbReference type="GO" id="GO:0009279">
    <property type="term" value="C:cell outer membrane"/>
    <property type="evidence" value="ECO:0007669"/>
    <property type="project" value="UniProtKB-SubCell"/>
</dbReference>
<sequence length="479" mass="50968">MVRFLVSARRVAPALGLLVGFAMPAGATERAPRTATVSSLEEAMIRAWRINPDIQAQRAQVRAVREAEPQARAAMLPQVSATAYAGVLATRSLLRGADTPFGGSTLAQRGVALTATQTLFDGWRTQNNVVQAERLTAAQRFQLRATEQSVLLDVATTFIAVRTGLALVEVQQKNVQFLTTTLSTIRTRLAAGVATPTDVTQAEARLARGLSDLNAVQADLVIARDRFAKLVGAPAGERLRPTPVVDRLLPASRDIARDKAGHDNPAVLAAAEAVKAADAAVRVAQGQMLPQVGVQGQAARDYDTDSSTRRVDSLQVVGRVTVPLYAGGGPEAQVRQNRELVGVALLQLDSARLQARSAAYGARVGFDTAGIAIRAASEEVRAGEATVEGIRRQLEQGIRTVTELLNAQQDAVAARARLAQATGDRAVAAFTLLAAVGRLGLNDLGIRAKPLAEPQPPPDMQVRFDSWRDLRTVPPLIAR</sequence>
<dbReference type="InterPro" id="IPR010130">
    <property type="entry name" value="T1SS_OMP_TolC"/>
</dbReference>
<evidence type="ECO:0000256" key="1">
    <source>
        <dbReference type="ARBA" id="ARBA00004442"/>
    </source>
</evidence>
<dbReference type="Pfam" id="PF02321">
    <property type="entry name" value="OEP"/>
    <property type="match status" value="2"/>
</dbReference>
<keyword evidence="10" id="KW-1185">Reference proteome</keyword>
<dbReference type="AlphaFoldDB" id="A0A2T4YS21"/>
<dbReference type="GO" id="GO:1990281">
    <property type="term" value="C:efflux pump complex"/>
    <property type="evidence" value="ECO:0007669"/>
    <property type="project" value="TreeGrafter"/>
</dbReference>
<dbReference type="RefSeq" id="WP_108179704.1">
    <property type="nucleotide sequence ID" value="NZ_PZZL01000031.1"/>
</dbReference>
<evidence type="ECO:0000256" key="5">
    <source>
        <dbReference type="ARBA" id="ARBA00022692"/>
    </source>
</evidence>
<evidence type="ECO:0000256" key="2">
    <source>
        <dbReference type="ARBA" id="ARBA00007613"/>
    </source>
</evidence>
<dbReference type="InterPro" id="IPR051906">
    <property type="entry name" value="TolC-like"/>
</dbReference>
<dbReference type="PANTHER" id="PTHR30026">
    <property type="entry name" value="OUTER MEMBRANE PROTEIN TOLC"/>
    <property type="match status" value="1"/>
</dbReference>
<dbReference type="GO" id="GO:0015288">
    <property type="term" value="F:porin activity"/>
    <property type="evidence" value="ECO:0007669"/>
    <property type="project" value="TreeGrafter"/>
</dbReference>
<comment type="subcellular location">
    <subcellularLocation>
        <location evidence="1">Cell outer membrane</location>
    </subcellularLocation>
</comment>
<proteinExistence type="inferred from homology"/>
<organism evidence="9 10">
    <name type="scientific">Phreatobacter oligotrophus</name>
    <dbReference type="NCBI Taxonomy" id="1122261"/>
    <lineage>
        <taxon>Bacteria</taxon>
        <taxon>Pseudomonadati</taxon>
        <taxon>Pseudomonadota</taxon>
        <taxon>Alphaproteobacteria</taxon>
        <taxon>Hyphomicrobiales</taxon>
        <taxon>Phreatobacteraceae</taxon>
        <taxon>Phreatobacter</taxon>
    </lineage>
</organism>
<evidence type="ECO:0000313" key="10">
    <source>
        <dbReference type="Proteomes" id="UP000241808"/>
    </source>
</evidence>
<protein>
    <submittedName>
        <fullName evidence="9">Outer membrane protein</fullName>
    </submittedName>
</protein>
<dbReference type="InterPro" id="IPR003423">
    <property type="entry name" value="OMP_efflux"/>
</dbReference>
<dbReference type="SUPFAM" id="SSF56954">
    <property type="entry name" value="Outer membrane efflux proteins (OEP)"/>
    <property type="match status" value="1"/>
</dbReference>
<evidence type="ECO:0000256" key="6">
    <source>
        <dbReference type="ARBA" id="ARBA00023136"/>
    </source>
</evidence>
<name>A0A2T4YS21_9HYPH</name>